<evidence type="ECO:0000256" key="7">
    <source>
        <dbReference type="ARBA" id="ARBA00022927"/>
    </source>
</evidence>
<dbReference type="GO" id="GO:0015031">
    <property type="term" value="P:protein transport"/>
    <property type="evidence" value="ECO:0007669"/>
    <property type="project" value="UniProtKB-KW"/>
</dbReference>
<feature type="transmembrane region" description="Helical" evidence="11">
    <location>
        <begin position="41"/>
        <end position="59"/>
    </location>
</feature>
<gene>
    <name evidence="14" type="ORF">HDF22_001242</name>
    <name evidence="13" type="ORF">HDF23_002007</name>
</gene>
<dbReference type="EMBL" id="JACHCB010000003">
    <property type="protein sequence ID" value="MBB6109264.1"/>
    <property type="molecule type" value="Genomic_DNA"/>
</dbReference>
<feature type="domain" description="TonB C-terminal" evidence="12">
    <location>
        <begin position="186"/>
        <end position="278"/>
    </location>
</feature>
<evidence type="ECO:0000256" key="9">
    <source>
        <dbReference type="ARBA" id="ARBA00023136"/>
    </source>
</evidence>
<dbReference type="InterPro" id="IPR006260">
    <property type="entry name" value="TonB/TolA_C"/>
</dbReference>
<name>A0A841JC29_9SPHI</name>
<keyword evidence="7" id="KW-0653">Protein transport</keyword>
<comment type="caution">
    <text evidence="14">The sequence shown here is derived from an EMBL/GenBank/DDBJ whole genome shotgun (WGS) entry which is preliminary data.</text>
</comment>
<keyword evidence="9 11" id="KW-0472">Membrane</keyword>
<evidence type="ECO:0000256" key="1">
    <source>
        <dbReference type="ARBA" id="ARBA00004383"/>
    </source>
</evidence>
<evidence type="ECO:0000256" key="2">
    <source>
        <dbReference type="ARBA" id="ARBA00006555"/>
    </source>
</evidence>
<dbReference type="Gene3D" id="3.30.1150.10">
    <property type="match status" value="1"/>
</dbReference>
<dbReference type="SUPFAM" id="SSF74653">
    <property type="entry name" value="TolA/TonB C-terminal domain"/>
    <property type="match status" value="1"/>
</dbReference>
<evidence type="ECO:0000256" key="10">
    <source>
        <dbReference type="SAM" id="MobiDB-lite"/>
    </source>
</evidence>
<protein>
    <submittedName>
        <fullName evidence="14">Protein TonB</fullName>
    </submittedName>
</protein>
<sequence length="278" mass="29841">MSIAKFDLYNAEWLDLVFDHRNKEYGAYDLRKNYGRTMSKAIGLSFIAVAALIVASFVFRAKQQEVVKMVPVTLDIKKILPPVEAKLKKSDPPKSVDPPAPAVPVKTTAIPTTVRPDNDPRTVDPPAIDKIEGAIGPANIDGPAKGSDNVLDQGKGPGGGSGEGTAPTNNNIVDVGGLEVMPEPVGGAAAWAKFLQKNLRFPGVAQDAGVSGRVIMSFVIEKDGSLSNIKVERGAGYGFDEEALRVLKLAKAWKPGIQNNQPVRVRYTIPINFQLSEQ</sequence>
<evidence type="ECO:0000256" key="4">
    <source>
        <dbReference type="ARBA" id="ARBA00022475"/>
    </source>
</evidence>
<evidence type="ECO:0000256" key="5">
    <source>
        <dbReference type="ARBA" id="ARBA00022519"/>
    </source>
</evidence>
<dbReference type="GO" id="GO:0055085">
    <property type="term" value="P:transmembrane transport"/>
    <property type="evidence" value="ECO:0007669"/>
    <property type="project" value="InterPro"/>
</dbReference>
<dbReference type="Proteomes" id="UP000548326">
    <property type="component" value="Unassembled WGS sequence"/>
</dbReference>
<dbReference type="PROSITE" id="PS52015">
    <property type="entry name" value="TONB_CTD"/>
    <property type="match status" value="1"/>
</dbReference>
<evidence type="ECO:0000313" key="14">
    <source>
        <dbReference type="EMBL" id="MBB6127136.1"/>
    </source>
</evidence>
<keyword evidence="3" id="KW-0813">Transport</keyword>
<dbReference type="RefSeq" id="WP_175614085.1">
    <property type="nucleotide sequence ID" value="NZ_FTMG01000003.1"/>
</dbReference>
<comment type="subcellular location">
    <subcellularLocation>
        <location evidence="1">Cell inner membrane</location>
        <topology evidence="1">Single-pass membrane protein</topology>
        <orientation evidence="1">Periplasmic side</orientation>
    </subcellularLocation>
</comment>
<keyword evidence="5" id="KW-0997">Cell inner membrane</keyword>
<reference evidence="15 16" key="1">
    <citation type="submission" date="2020-08" db="EMBL/GenBank/DDBJ databases">
        <title>Genomic Encyclopedia of Type Strains, Phase IV (KMG-V): Genome sequencing to study the core and pangenomes of soil and plant-associated prokaryotes.</title>
        <authorList>
            <person name="Whitman W."/>
        </authorList>
    </citation>
    <scope>NUCLEOTIDE SEQUENCE [LARGE SCALE GENOMIC DNA]</scope>
    <source>
        <strain evidence="13 15">ANJLi2</strain>
        <strain evidence="14 16">MP601</strain>
    </source>
</reference>
<evidence type="ECO:0000313" key="13">
    <source>
        <dbReference type="EMBL" id="MBB6109264.1"/>
    </source>
</evidence>
<evidence type="ECO:0000256" key="11">
    <source>
        <dbReference type="SAM" id="Phobius"/>
    </source>
</evidence>
<keyword evidence="6 11" id="KW-0812">Transmembrane</keyword>
<dbReference type="GO" id="GO:0031992">
    <property type="term" value="F:energy transducer activity"/>
    <property type="evidence" value="ECO:0007669"/>
    <property type="project" value="TreeGrafter"/>
</dbReference>
<comment type="similarity">
    <text evidence="2">Belongs to the TonB family.</text>
</comment>
<dbReference type="PANTHER" id="PTHR33446">
    <property type="entry name" value="PROTEIN TONB-RELATED"/>
    <property type="match status" value="1"/>
</dbReference>
<dbReference type="InterPro" id="IPR051045">
    <property type="entry name" value="TonB-dependent_transducer"/>
</dbReference>
<evidence type="ECO:0000313" key="16">
    <source>
        <dbReference type="Proteomes" id="UP000548326"/>
    </source>
</evidence>
<evidence type="ECO:0000313" key="15">
    <source>
        <dbReference type="Proteomes" id="UP000541583"/>
    </source>
</evidence>
<feature type="region of interest" description="Disordered" evidence="10">
    <location>
        <begin position="131"/>
        <end position="170"/>
    </location>
</feature>
<dbReference type="EMBL" id="JACHCA010000003">
    <property type="protein sequence ID" value="MBB6127136.1"/>
    <property type="molecule type" value="Genomic_DNA"/>
</dbReference>
<keyword evidence="8 11" id="KW-1133">Transmembrane helix</keyword>
<dbReference type="InterPro" id="IPR037682">
    <property type="entry name" value="TonB_C"/>
</dbReference>
<evidence type="ECO:0000256" key="3">
    <source>
        <dbReference type="ARBA" id="ARBA00022448"/>
    </source>
</evidence>
<evidence type="ECO:0000259" key="12">
    <source>
        <dbReference type="PROSITE" id="PS52015"/>
    </source>
</evidence>
<accession>A0A841JC29</accession>
<dbReference type="Pfam" id="PF03544">
    <property type="entry name" value="TonB_C"/>
    <property type="match status" value="1"/>
</dbReference>
<organism evidence="14 16">
    <name type="scientific">Mucilaginibacter lappiensis</name>
    <dbReference type="NCBI Taxonomy" id="354630"/>
    <lineage>
        <taxon>Bacteria</taxon>
        <taxon>Pseudomonadati</taxon>
        <taxon>Bacteroidota</taxon>
        <taxon>Sphingobacteriia</taxon>
        <taxon>Sphingobacteriales</taxon>
        <taxon>Sphingobacteriaceae</taxon>
        <taxon>Mucilaginibacter</taxon>
    </lineage>
</organism>
<dbReference type="Proteomes" id="UP000541583">
    <property type="component" value="Unassembled WGS sequence"/>
</dbReference>
<dbReference type="PANTHER" id="PTHR33446:SF2">
    <property type="entry name" value="PROTEIN TONB"/>
    <property type="match status" value="1"/>
</dbReference>
<evidence type="ECO:0000256" key="8">
    <source>
        <dbReference type="ARBA" id="ARBA00022989"/>
    </source>
</evidence>
<keyword evidence="4" id="KW-1003">Cell membrane</keyword>
<dbReference type="AlphaFoldDB" id="A0A841JC29"/>
<keyword evidence="15" id="KW-1185">Reference proteome</keyword>
<dbReference type="NCBIfam" id="TIGR01352">
    <property type="entry name" value="tonB_Cterm"/>
    <property type="match status" value="1"/>
</dbReference>
<evidence type="ECO:0000256" key="6">
    <source>
        <dbReference type="ARBA" id="ARBA00022692"/>
    </source>
</evidence>
<proteinExistence type="inferred from homology"/>
<dbReference type="GO" id="GO:0098797">
    <property type="term" value="C:plasma membrane protein complex"/>
    <property type="evidence" value="ECO:0007669"/>
    <property type="project" value="TreeGrafter"/>
</dbReference>